<name>A0A6C0P5C3_9BACL</name>
<keyword evidence="2" id="KW-1133">Transmembrane helix</keyword>
<accession>A0A6C0P5C3</accession>
<dbReference type="PANTHER" id="PTHR43649">
    <property type="entry name" value="ARABINOSE-BINDING PROTEIN-RELATED"/>
    <property type="match status" value="1"/>
</dbReference>
<keyword evidence="2" id="KW-0812">Transmembrane</keyword>
<dbReference type="InterPro" id="IPR050490">
    <property type="entry name" value="Bact_solute-bd_prot1"/>
</dbReference>
<dbReference type="SUPFAM" id="SSF53850">
    <property type="entry name" value="Periplasmic binding protein-like II"/>
    <property type="match status" value="1"/>
</dbReference>
<proteinExistence type="predicted"/>
<organism evidence="3 4">
    <name type="scientific">Paenibacillus rhizovicinus</name>
    <dbReference type="NCBI Taxonomy" id="2704463"/>
    <lineage>
        <taxon>Bacteria</taxon>
        <taxon>Bacillati</taxon>
        <taxon>Bacillota</taxon>
        <taxon>Bacilli</taxon>
        <taxon>Bacillales</taxon>
        <taxon>Paenibacillaceae</taxon>
        <taxon>Paenibacillus</taxon>
    </lineage>
</organism>
<dbReference type="EMBL" id="CP048286">
    <property type="protein sequence ID" value="QHW33740.1"/>
    <property type="molecule type" value="Genomic_DNA"/>
</dbReference>
<dbReference type="PANTHER" id="PTHR43649:SF16">
    <property type="entry name" value="SUGAR-BINDING LIPOPROTEIN"/>
    <property type="match status" value="1"/>
</dbReference>
<feature type="transmembrane region" description="Helical" evidence="2">
    <location>
        <begin position="7"/>
        <end position="26"/>
    </location>
</feature>
<evidence type="ECO:0000313" key="3">
    <source>
        <dbReference type="EMBL" id="QHW33740.1"/>
    </source>
</evidence>
<evidence type="ECO:0000256" key="1">
    <source>
        <dbReference type="SAM" id="MobiDB-lite"/>
    </source>
</evidence>
<dbReference type="RefSeq" id="WP_162643738.1">
    <property type="nucleotide sequence ID" value="NZ_CP048286.1"/>
</dbReference>
<dbReference type="KEGG" id="prz:GZH47_25030"/>
<protein>
    <submittedName>
        <fullName evidence="3">Extracellular solute-binding protein</fullName>
    </submittedName>
</protein>
<sequence length="467" mass="51911">MTSRTRGLVKVCAMIVPAGMIALMPACGGGSLPSVELLSGIPAASESEAGTVDGVNPVEITAWDEPPDDDANKSGWQQETDDFAAKFPNIKVKHEKVDPTKYREQYLTAMAGGVGPDVWSGNAFPDIQKYIVNGFVADLTERWNAYADKEQFSNAAIEAGTRNGRLYGFPRDIYVMTMVYNKELFKDAGIGAPPKTWDEFVRTAQRLTDPAIGQYGFNILGTEWADWFFEYFVWQAGGDLTRRNDDGTATLTFTSDAAVTALQFYKDLKWKYKVVQKNALQEWDRNLQDFAAGKAGMQIGSVDMFTGKGMNIGNIGLMPFPAGPSGKAYGQVGGALWTINAHSPKDKQDAAWTYITYVSSKEQKEKELQWVKERGGFPNLFQVRKDIVVSAMFPDIRQDLVDAVLQTAANPRQEYYLKDRLSKYVVAAIQSILMDEKADPRTELQKQQRLAQKEVIDAFNEDIKSGK</sequence>
<feature type="region of interest" description="Disordered" evidence="1">
    <location>
        <begin position="47"/>
        <end position="76"/>
    </location>
</feature>
<gene>
    <name evidence="3" type="ORF">GZH47_25030</name>
</gene>
<dbReference type="Proteomes" id="UP000479114">
    <property type="component" value="Chromosome"/>
</dbReference>
<keyword evidence="4" id="KW-1185">Reference proteome</keyword>
<dbReference type="AlphaFoldDB" id="A0A6C0P5C3"/>
<dbReference type="Gene3D" id="3.40.190.10">
    <property type="entry name" value="Periplasmic binding protein-like II"/>
    <property type="match status" value="1"/>
</dbReference>
<reference evidence="3 4" key="1">
    <citation type="submission" date="2020-02" db="EMBL/GenBank/DDBJ databases">
        <title>Paenibacillus sp. nov., isolated from rhizosphere soil of tomato.</title>
        <authorList>
            <person name="Weon H.-Y."/>
            <person name="Lee S.A."/>
        </authorList>
    </citation>
    <scope>NUCLEOTIDE SEQUENCE [LARGE SCALE GENOMIC DNA]</scope>
    <source>
        <strain evidence="3 4">14171R-81</strain>
    </source>
</reference>
<evidence type="ECO:0000256" key="2">
    <source>
        <dbReference type="SAM" id="Phobius"/>
    </source>
</evidence>
<dbReference type="Pfam" id="PF01547">
    <property type="entry name" value="SBP_bac_1"/>
    <property type="match status" value="1"/>
</dbReference>
<evidence type="ECO:0000313" key="4">
    <source>
        <dbReference type="Proteomes" id="UP000479114"/>
    </source>
</evidence>
<keyword evidence="2" id="KW-0472">Membrane</keyword>
<dbReference type="InterPro" id="IPR006059">
    <property type="entry name" value="SBP"/>
</dbReference>